<comment type="similarity">
    <text evidence="6">Belongs to the EzrA family.</text>
</comment>
<accession>A0A256SLD4</accession>
<keyword evidence="6" id="KW-1003">Cell membrane</keyword>
<evidence type="ECO:0000256" key="7">
    <source>
        <dbReference type="SAM" id="Phobius"/>
    </source>
</evidence>
<sequence>MEKVVFQVLIGILIIVVAILACVYFYQRRAVKQINDLMESEKKLADQKVDQQIKNVEELQLIGDAKKQFETIKNKYEKQVRPAITAFNKRAPQLLADSRTSKLLTINTQIRDLQANLAKLTTTLQQIQKDLQHLRQQQHIHKQAVEQIKNKYRQFHRQLNEKSFEYGDSEKQLNSRLNELEDQFAQFTDLTNKGDIEAAQEILSNLQSENDKFEQDLRKIPQLYKPIATEFPEQLSELKSGYETLVKQNFHFTEKNIDKQIEQLQSKLDQTIDQLNNLQLDVVEQSNKDLSDQIDYLYGVMQKEIDAKNEAVHLIEVMKDFTKHAQRQNDELGVELDRLSLNYTLTNHEQETVRELGEQIKAIIKQYRDDAEAVANKTAVYSQVLDRQKSNQKNLTEIEKSQEKLNDEVAKLQTDEQRARQMLQKYSTQIRTIHRQVEQLNLPGLPKDYLDYFFGVSDEIKKLADELNEYKINMDEITKQLIIVESDLDTLNDKTDILRDSAELTERFQQYANRFSDNEKIAAAAKKSQELFKQFNYTASLEAIATVLEEIEPGSYKRIEDTYYREIGKN</sequence>
<keyword evidence="6" id="KW-0132">Cell division</keyword>
<dbReference type="Pfam" id="PF06160">
    <property type="entry name" value="EzrA"/>
    <property type="match status" value="1"/>
</dbReference>
<evidence type="ECO:0000313" key="9">
    <source>
        <dbReference type="Proteomes" id="UP000215747"/>
    </source>
</evidence>
<feature type="coiled-coil region" evidence="6">
    <location>
        <begin position="254"/>
        <end position="288"/>
    </location>
</feature>
<dbReference type="PROSITE" id="PS51257">
    <property type="entry name" value="PROKAR_LIPOPROTEIN"/>
    <property type="match status" value="1"/>
</dbReference>
<dbReference type="NCBIfam" id="NF003409">
    <property type="entry name" value="PRK04778.1-3"/>
    <property type="match status" value="1"/>
</dbReference>
<evidence type="ECO:0000256" key="1">
    <source>
        <dbReference type="ARBA" id="ARBA00022692"/>
    </source>
</evidence>
<dbReference type="HAMAP" id="MF_00728">
    <property type="entry name" value="EzrA"/>
    <property type="match status" value="1"/>
</dbReference>
<feature type="coiled-coil region" evidence="6">
    <location>
        <begin position="110"/>
        <end position="216"/>
    </location>
</feature>
<keyword evidence="3 6" id="KW-0175">Coiled coil</keyword>
<feature type="topological domain" description="Extracellular" evidence="6">
    <location>
        <begin position="1"/>
        <end position="7"/>
    </location>
</feature>
<proteinExistence type="inferred from homology"/>
<feature type="transmembrane region" description="Helical" evidence="7">
    <location>
        <begin position="6"/>
        <end position="26"/>
    </location>
</feature>
<dbReference type="GO" id="GO:0000917">
    <property type="term" value="P:division septum assembly"/>
    <property type="evidence" value="ECO:0007669"/>
    <property type="project" value="UniProtKB-KW"/>
</dbReference>
<keyword evidence="6" id="KW-0131">Cell cycle</keyword>
<comment type="subcellular location">
    <subcellularLocation>
        <location evidence="6">Cell membrane</location>
        <topology evidence="6">Single-pass membrane protein</topology>
    </subcellularLocation>
    <text evidence="6">Colocalized with FtsZ to the nascent septal site.</text>
</comment>
<dbReference type="GO" id="GO:0000921">
    <property type="term" value="P:septin ring assembly"/>
    <property type="evidence" value="ECO:0007669"/>
    <property type="project" value="InterPro"/>
</dbReference>
<keyword evidence="4 6" id="KW-0472">Membrane</keyword>
<evidence type="ECO:0000256" key="2">
    <source>
        <dbReference type="ARBA" id="ARBA00022989"/>
    </source>
</evidence>
<evidence type="ECO:0000256" key="5">
    <source>
        <dbReference type="ARBA" id="ARBA00023210"/>
    </source>
</evidence>
<comment type="function">
    <text evidence="6">Negative regulator of FtsZ ring formation; modulates the frequency and position of FtsZ ring formation. Inhibits FtsZ ring formation at polar sites. Interacts either with FtsZ or with one of its binding partners to promote depolymerization.</text>
</comment>
<name>A0A256SLD4_LIMRT</name>
<evidence type="ECO:0000256" key="3">
    <source>
        <dbReference type="ARBA" id="ARBA00023054"/>
    </source>
</evidence>
<keyword evidence="5 6" id="KW-0717">Septation</keyword>
<protein>
    <recommendedName>
        <fullName evidence="6">Septation ring formation regulator EzrA</fullName>
    </recommendedName>
</protein>
<organism evidence="8 9">
    <name type="scientific">Limosilactobacillus reuteri</name>
    <name type="common">Lactobacillus reuteri</name>
    <dbReference type="NCBI Taxonomy" id="1598"/>
    <lineage>
        <taxon>Bacteria</taxon>
        <taxon>Bacillati</taxon>
        <taxon>Bacillota</taxon>
        <taxon>Bacilli</taxon>
        <taxon>Lactobacillales</taxon>
        <taxon>Lactobacillaceae</taxon>
        <taxon>Limosilactobacillus</taxon>
    </lineage>
</organism>
<feature type="topological domain" description="Cytoplasmic" evidence="6">
    <location>
        <begin position="27"/>
        <end position="570"/>
    </location>
</feature>
<gene>
    <name evidence="6" type="primary">ezrA</name>
    <name evidence="8" type="ORF">CBF96_09380</name>
</gene>
<comment type="caution">
    <text evidence="8">The sequence shown here is derived from an EMBL/GenBank/DDBJ whole genome shotgun (WGS) entry which is preliminary data.</text>
</comment>
<reference evidence="9" key="1">
    <citation type="submission" date="2017-05" db="EMBL/GenBank/DDBJ databases">
        <authorList>
            <person name="Lin X.B."/>
            <person name="Stothard P."/>
            <person name="Tasseva G."/>
            <person name="Walter J."/>
        </authorList>
    </citation>
    <scope>NUCLEOTIDE SEQUENCE [LARGE SCALE GENOMIC DNA]</scope>
    <source>
        <strain evidence="9">114h</strain>
    </source>
</reference>
<dbReference type="EMBL" id="NGPL01000073">
    <property type="protein sequence ID" value="OYS67173.1"/>
    <property type="molecule type" value="Genomic_DNA"/>
</dbReference>
<keyword evidence="2 6" id="KW-1133">Transmembrane helix</keyword>
<dbReference type="Proteomes" id="UP000215747">
    <property type="component" value="Unassembled WGS sequence"/>
</dbReference>
<feature type="coiled-coil region" evidence="6">
    <location>
        <begin position="460"/>
        <end position="494"/>
    </location>
</feature>
<dbReference type="GO" id="GO:0005940">
    <property type="term" value="C:septin ring"/>
    <property type="evidence" value="ECO:0007669"/>
    <property type="project" value="InterPro"/>
</dbReference>
<feature type="coiled-coil region" evidence="6">
    <location>
        <begin position="395"/>
        <end position="429"/>
    </location>
</feature>
<keyword evidence="1 6" id="KW-0812">Transmembrane</keyword>
<evidence type="ECO:0000256" key="4">
    <source>
        <dbReference type="ARBA" id="ARBA00023136"/>
    </source>
</evidence>
<evidence type="ECO:0000313" key="8">
    <source>
        <dbReference type="EMBL" id="OYS67173.1"/>
    </source>
</evidence>
<dbReference type="GO" id="GO:0005886">
    <property type="term" value="C:plasma membrane"/>
    <property type="evidence" value="ECO:0007669"/>
    <property type="project" value="UniProtKB-SubCell"/>
</dbReference>
<dbReference type="InterPro" id="IPR010379">
    <property type="entry name" value="EzrA"/>
</dbReference>
<evidence type="ECO:0000256" key="6">
    <source>
        <dbReference type="HAMAP-Rule" id="MF_00728"/>
    </source>
</evidence>
<reference evidence="8 9" key="2">
    <citation type="submission" date="2017-09" db="EMBL/GenBank/DDBJ databases">
        <title>Tripartite evolution among Lactobacillus johnsonii, Lactobacillus taiwanensis, Lactobacillus reuteri and their rodent host.</title>
        <authorList>
            <person name="Wang T."/>
            <person name="Knowles S."/>
            <person name="Cheng C."/>
        </authorList>
    </citation>
    <scope>NUCLEOTIDE SEQUENCE [LARGE SCALE GENOMIC DNA]</scope>
    <source>
        <strain evidence="8 9">114h</strain>
    </source>
</reference>
<dbReference type="AlphaFoldDB" id="A0A256SLD4"/>